<protein>
    <recommendedName>
        <fullName evidence="4">FeoB-associated Cys-rich membrane protein</fullName>
    </recommendedName>
</protein>
<name>A0A810Q2Q0_9FIRM</name>
<dbReference type="KEGG" id="vcop:MM50RIKEN_02900"/>
<gene>
    <name evidence="2" type="ORF">MM50RIKEN_02900</name>
</gene>
<keyword evidence="1" id="KW-0812">Transmembrane</keyword>
<sequence>MLQWINENVGTILICIGLIVIVALIVRSLIRQKKQGKSSCGAGCAHCAMHGQCHKD</sequence>
<keyword evidence="3" id="KW-1185">Reference proteome</keyword>
<accession>A0A810Q2Q0</accession>
<dbReference type="Pfam" id="PF12669">
    <property type="entry name" value="FeoB_associated"/>
    <property type="match status" value="1"/>
</dbReference>
<evidence type="ECO:0008006" key="4">
    <source>
        <dbReference type="Google" id="ProtNLM"/>
    </source>
</evidence>
<organism evidence="2 3">
    <name type="scientific">Vescimonas coprocola</name>
    <dbReference type="NCBI Taxonomy" id="2714355"/>
    <lineage>
        <taxon>Bacteria</taxon>
        <taxon>Bacillati</taxon>
        <taxon>Bacillota</taxon>
        <taxon>Clostridia</taxon>
        <taxon>Eubacteriales</taxon>
        <taxon>Oscillospiraceae</taxon>
        <taxon>Vescimonas</taxon>
    </lineage>
</organism>
<evidence type="ECO:0000313" key="2">
    <source>
        <dbReference type="EMBL" id="BCK80527.1"/>
    </source>
</evidence>
<dbReference type="EMBL" id="AP023418">
    <property type="protein sequence ID" value="BCK80527.1"/>
    <property type="molecule type" value="Genomic_DNA"/>
</dbReference>
<dbReference type="AlphaFoldDB" id="A0A810Q2Q0"/>
<keyword evidence="1" id="KW-0472">Membrane</keyword>
<dbReference type="Proteomes" id="UP000681035">
    <property type="component" value="Chromosome"/>
</dbReference>
<evidence type="ECO:0000256" key="1">
    <source>
        <dbReference type="SAM" id="Phobius"/>
    </source>
</evidence>
<reference evidence="2" key="1">
    <citation type="submission" date="2020-09" db="EMBL/GenBank/DDBJ databases">
        <title>New species isolated from human feces.</title>
        <authorList>
            <person name="Kitahara M."/>
            <person name="Shigeno Y."/>
            <person name="Shime M."/>
            <person name="Matsumoto Y."/>
            <person name="Nakamura S."/>
            <person name="Motooka D."/>
            <person name="Fukuoka S."/>
            <person name="Nishikawa H."/>
            <person name="Benno Y."/>
        </authorList>
    </citation>
    <scope>NUCLEOTIDE SEQUENCE</scope>
    <source>
        <strain evidence="2">MM50</strain>
    </source>
</reference>
<keyword evidence="1" id="KW-1133">Transmembrane helix</keyword>
<feature type="transmembrane region" description="Helical" evidence="1">
    <location>
        <begin position="12"/>
        <end position="30"/>
    </location>
</feature>
<proteinExistence type="predicted"/>
<dbReference type="RefSeq" id="WP_213541465.1">
    <property type="nucleotide sequence ID" value="NZ_AP023418.1"/>
</dbReference>
<evidence type="ECO:0000313" key="3">
    <source>
        <dbReference type="Proteomes" id="UP000681035"/>
    </source>
</evidence>